<feature type="non-terminal residue" evidence="2">
    <location>
        <position position="63"/>
    </location>
</feature>
<dbReference type="AlphaFoldDB" id="A0A0B6ZAH9"/>
<protein>
    <submittedName>
        <fullName evidence="2">Uncharacterized protein</fullName>
    </submittedName>
</protein>
<evidence type="ECO:0000313" key="2">
    <source>
        <dbReference type="EMBL" id="CEK65478.1"/>
    </source>
</evidence>
<proteinExistence type="predicted"/>
<dbReference type="EMBL" id="HACG01018613">
    <property type="protein sequence ID" value="CEK65478.1"/>
    <property type="molecule type" value="Transcribed_RNA"/>
</dbReference>
<sequence length="63" mass="7057">MFFLSCLLVLLNYSPILHGLQQSDIFLWVTSTQDASCPEHLSYKRGCCYNLSSSNSNSIGLCH</sequence>
<gene>
    <name evidence="2" type="primary">ORF55172</name>
</gene>
<evidence type="ECO:0000256" key="1">
    <source>
        <dbReference type="SAM" id="SignalP"/>
    </source>
</evidence>
<reference evidence="2" key="1">
    <citation type="submission" date="2014-12" db="EMBL/GenBank/DDBJ databases">
        <title>Insight into the proteome of Arion vulgaris.</title>
        <authorList>
            <person name="Aradska J."/>
            <person name="Bulat T."/>
            <person name="Smidak R."/>
            <person name="Sarate P."/>
            <person name="Gangsoo J."/>
            <person name="Sialana F."/>
            <person name="Bilban M."/>
            <person name="Lubec G."/>
        </authorList>
    </citation>
    <scope>NUCLEOTIDE SEQUENCE</scope>
    <source>
        <tissue evidence="2">Skin</tissue>
    </source>
</reference>
<feature type="signal peptide" evidence="1">
    <location>
        <begin position="1"/>
        <end position="19"/>
    </location>
</feature>
<name>A0A0B6ZAH9_9EUPU</name>
<feature type="chain" id="PRO_5002111016" evidence="1">
    <location>
        <begin position="20"/>
        <end position="63"/>
    </location>
</feature>
<accession>A0A0B6ZAH9</accession>
<organism evidence="2">
    <name type="scientific">Arion vulgaris</name>
    <dbReference type="NCBI Taxonomy" id="1028688"/>
    <lineage>
        <taxon>Eukaryota</taxon>
        <taxon>Metazoa</taxon>
        <taxon>Spiralia</taxon>
        <taxon>Lophotrochozoa</taxon>
        <taxon>Mollusca</taxon>
        <taxon>Gastropoda</taxon>
        <taxon>Heterobranchia</taxon>
        <taxon>Euthyneura</taxon>
        <taxon>Panpulmonata</taxon>
        <taxon>Eupulmonata</taxon>
        <taxon>Stylommatophora</taxon>
        <taxon>Helicina</taxon>
        <taxon>Arionoidea</taxon>
        <taxon>Arionidae</taxon>
        <taxon>Arion</taxon>
    </lineage>
</organism>
<keyword evidence="1" id="KW-0732">Signal</keyword>